<dbReference type="Proteomes" id="UP000279307">
    <property type="component" value="Chromosome 11"/>
</dbReference>
<organism evidence="2">
    <name type="scientific">Ooceraea biroi</name>
    <name type="common">Clonal raider ant</name>
    <name type="synonym">Cerapachys biroi</name>
    <dbReference type="NCBI Taxonomy" id="2015173"/>
    <lineage>
        <taxon>Eukaryota</taxon>
        <taxon>Metazoa</taxon>
        <taxon>Ecdysozoa</taxon>
        <taxon>Arthropoda</taxon>
        <taxon>Hexapoda</taxon>
        <taxon>Insecta</taxon>
        <taxon>Pterygota</taxon>
        <taxon>Neoptera</taxon>
        <taxon>Endopterygota</taxon>
        <taxon>Hymenoptera</taxon>
        <taxon>Apocrita</taxon>
        <taxon>Aculeata</taxon>
        <taxon>Formicoidea</taxon>
        <taxon>Formicidae</taxon>
        <taxon>Dorylinae</taxon>
        <taxon>Ooceraea</taxon>
    </lineage>
</organism>
<protein>
    <submittedName>
        <fullName evidence="2">Uncharacterized protein</fullName>
    </submittedName>
</protein>
<name>A0A3L8D8Z2_OOCBI</name>
<keyword evidence="1" id="KW-0812">Transmembrane</keyword>
<keyword evidence="1" id="KW-0472">Membrane</keyword>
<sequence>KNRHRRIPVQTAARRASGIPSLPQGAKAINITRAWSWTSGKCDPGDPAIESHTWTRSSTLFCQMRERGSGMDRVFVDEETGEDLIHPFYDCVARPIDSTTTVNDAETGEPEVTHVDHTTFQTRHRRVPFQIPKEVKEKSSKKRHHMELEPVPAGASFGQINPVCLFLPAIMYFRWFVALLMIFEVVFHVWAHHKNKALKNTNVYFRSPFHDISAEFCALCQNETCMNRVGKLHQIRMHKFLRQCNYMKRVVT</sequence>
<dbReference type="AlphaFoldDB" id="A0A3L8D8Z2"/>
<evidence type="ECO:0000256" key="1">
    <source>
        <dbReference type="SAM" id="Phobius"/>
    </source>
</evidence>
<keyword evidence="1" id="KW-1133">Transmembrane helix</keyword>
<reference evidence="2" key="1">
    <citation type="journal article" date="2018" name="Genome Res.">
        <title>The genomic architecture and molecular evolution of ant odorant receptors.</title>
        <authorList>
            <person name="McKenzie S.K."/>
            <person name="Kronauer D.J.C."/>
        </authorList>
    </citation>
    <scope>NUCLEOTIDE SEQUENCE [LARGE SCALE GENOMIC DNA]</scope>
    <source>
        <strain evidence="2">Clonal line C1</strain>
    </source>
</reference>
<dbReference type="EMBL" id="QOIP01000011">
    <property type="protein sequence ID" value="RLU16957.1"/>
    <property type="molecule type" value="Genomic_DNA"/>
</dbReference>
<accession>A0A3L8D8Z2</accession>
<reference evidence="2" key="2">
    <citation type="submission" date="2018-07" db="EMBL/GenBank/DDBJ databases">
        <authorList>
            <person name="Mckenzie S.K."/>
            <person name="Kronauer D.J.C."/>
        </authorList>
    </citation>
    <scope>NUCLEOTIDE SEQUENCE</scope>
    <source>
        <strain evidence="2">Clonal line C1</strain>
    </source>
</reference>
<evidence type="ECO:0000313" key="2">
    <source>
        <dbReference type="EMBL" id="RLU16957.1"/>
    </source>
</evidence>
<dbReference type="OrthoDB" id="7548151at2759"/>
<gene>
    <name evidence="2" type="ORF">DMN91_011026</name>
</gene>
<feature type="non-terminal residue" evidence="2">
    <location>
        <position position="1"/>
    </location>
</feature>
<comment type="caution">
    <text evidence="2">The sequence shown here is derived from an EMBL/GenBank/DDBJ whole genome shotgun (WGS) entry which is preliminary data.</text>
</comment>
<feature type="transmembrane region" description="Helical" evidence="1">
    <location>
        <begin position="172"/>
        <end position="191"/>
    </location>
</feature>
<proteinExistence type="predicted"/>